<evidence type="ECO:0000259" key="4">
    <source>
        <dbReference type="Pfam" id="PF24181"/>
    </source>
</evidence>
<dbReference type="AlphaFoldDB" id="A0A2R6NUV1"/>
<evidence type="ECO:0000256" key="1">
    <source>
        <dbReference type="SAM" id="MobiDB-lite"/>
    </source>
</evidence>
<evidence type="ECO:0000256" key="2">
    <source>
        <dbReference type="SAM" id="Phobius"/>
    </source>
</evidence>
<accession>A0A2R6NUV1</accession>
<dbReference type="Pfam" id="PF24173">
    <property type="entry name" value="TPR_TTI1_N"/>
    <property type="match status" value="2"/>
</dbReference>
<feature type="transmembrane region" description="Helical" evidence="2">
    <location>
        <begin position="26"/>
        <end position="44"/>
    </location>
</feature>
<organism evidence="5 6">
    <name type="scientific">Hermanssonia centrifuga</name>
    <dbReference type="NCBI Taxonomy" id="98765"/>
    <lineage>
        <taxon>Eukaryota</taxon>
        <taxon>Fungi</taxon>
        <taxon>Dikarya</taxon>
        <taxon>Basidiomycota</taxon>
        <taxon>Agaricomycotina</taxon>
        <taxon>Agaricomycetes</taxon>
        <taxon>Polyporales</taxon>
        <taxon>Meruliaceae</taxon>
        <taxon>Hermanssonia</taxon>
    </lineage>
</organism>
<dbReference type="Pfam" id="PF21547">
    <property type="entry name" value="TTI1"/>
    <property type="match status" value="1"/>
</dbReference>
<dbReference type="InterPro" id="IPR016024">
    <property type="entry name" value="ARM-type_fold"/>
</dbReference>
<reference evidence="5 6" key="1">
    <citation type="submission" date="2018-02" db="EMBL/GenBank/DDBJ databases">
        <title>Genome sequence of the basidiomycete white-rot fungus Phlebia centrifuga.</title>
        <authorList>
            <person name="Granchi Z."/>
            <person name="Peng M."/>
            <person name="de Vries R.P."/>
            <person name="Hilden K."/>
            <person name="Makela M.R."/>
            <person name="Grigoriev I."/>
            <person name="Riley R."/>
        </authorList>
    </citation>
    <scope>NUCLEOTIDE SEQUENCE [LARGE SCALE GENOMIC DNA]</scope>
    <source>
        <strain evidence="5 6">FBCC195</strain>
    </source>
</reference>
<evidence type="ECO:0008006" key="7">
    <source>
        <dbReference type="Google" id="ProtNLM"/>
    </source>
</evidence>
<dbReference type="InterPro" id="IPR011989">
    <property type="entry name" value="ARM-like"/>
</dbReference>
<proteinExistence type="predicted"/>
<feature type="region of interest" description="Disordered" evidence="1">
    <location>
        <begin position="261"/>
        <end position="281"/>
    </location>
</feature>
<dbReference type="PANTHER" id="PTHR18460">
    <property type="entry name" value="TEL2 INTERACTING PROTEIN 1 TTI1 FAMILY MEMBER"/>
    <property type="match status" value="1"/>
</dbReference>
<comment type="caution">
    <text evidence="5">The sequence shown here is derived from an EMBL/GenBank/DDBJ whole genome shotgun (WGS) entry which is preliminary data.</text>
</comment>
<dbReference type="SUPFAM" id="SSF48371">
    <property type="entry name" value="ARM repeat"/>
    <property type="match status" value="1"/>
</dbReference>
<dbReference type="Pfam" id="PF24181">
    <property type="entry name" value="TPR_TTI1_C"/>
    <property type="match status" value="1"/>
</dbReference>
<dbReference type="Proteomes" id="UP000186601">
    <property type="component" value="Unassembled WGS sequence"/>
</dbReference>
<sequence length="1103" mass="120006">MSRAETTQDAFKKLIQTLHEVSSASGPFPVSLISYVFFPISTILRRNPSSAIPDQILEKILVILGILCDTWWWDMDTQTWEQIFMLCSAILGGIEAKDRGKNRDDETQYAAVQCLWTLVHPRDPSEDSAGPFNSALRFSTKYAAFQSHAQTPTFIPIMGQTVNSLLASAESRHTPLQKVSLQMLQIVVKDYLPDGFVPSVLPGIISCMSKIALGTGLSKGWANGDTVAAALTVMKEAIIRAIGDDICAMEGAVRRVTDLEGLAESESNSPKPTTTSTSPYSTARTPVWLHGTSSQLHIALNSLSPLLSHPTPSALLALVSFSHTILLATTLTVPQSQPLLLSFLLSLSSSDYDTVAEQSRSFLLELLSPSSTSCHTFLPVLLQISKDNLAALPRLLPSHSDSKVEHAAKVVQAVCMLANGLQAIASGVSILLGPNGGIERWGWSLLSTLELDSPTSPISMASTAQLMLENDSEGQQWVSFPLVTLHHLTSQSAQAAVEGMFQSLGKAAGDDCLFAVDWFLGISERSRGSRAVSALWCACRLLEGVAGVSLNSPVTPHVAARRNKLEKFARGLVRSISEFWDEDTVDPVESTTRETTHDADSMLVEHVKGLTTVRTPGGLEQSLSFRTAHTNASEIQPILHTVFRLQALAISSAILQSRFTPLLLNTVYPILHSLVAKATYLSTTALATLQYIAHATSYASPANLLLSNFDYALDAVSRRLSRRWLDADAATVLLILVRLVGQEVVQKAGDVVEECFDRLDEFHGYEVLVDGLVAVLAEVVAVVGQETHKPTEPNPSLFTSPTDPQRFDSFFPWFSGRNNSHATDDEETDFGPVPQKAWGSGAGDEEGETAAGQAADPVAEPPPTPTQLLTKQIISRSLFFLTHGSATIRARILILLSSSVPVLPDSALLQSIHHAWPFILNRLSDPESFVVASAATLIESLAIHVGDFMYRRIWDDIWPRFRTMLNKLDAADATSALARRGPAVVGTESAYTNSHRLYKAILKTMTAAVDGVQPHDPASWEVILAFRRMLHNQAHIELQVCARELYAALGNKNEDAVWLALTATEGKIDKWPFPYEPKWDIEENVGLILGRFCGSTTTGNGES</sequence>
<gene>
    <name evidence="5" type="ORF">PHLCEN_2v8327</name>
</gene>
<dbReference type="Gene3D" id="1.25.10.10">
    <property type="entry name" value="Leucine-rich Repeat Variant"/>
    <property type="match status" value="1"/>
</dbReference>
<dbReference type="OrthoDB" id="49511at2759"/>
<dbReference type="PANTHER" id="PTHR18460:SF3">
    <property type="entry name" value="TELO2-INTERACTING PROTEIN 1 HOMOLOG"/>
    <property type="match status" value="1"/>
</dbReference>
<protein>
    <recommendedName>
        <fullName evidence="7">TEL2-interacting protein 1</fullName>
    </recommendedName>
</protein>
<feature type="domain" description="TTI1 N-terminal TPR" evidence="3">
    <location>
        <begin position="147"/>
        <end position="350"/>
    </location>
</feature>
<feature type="compositionally biased region" description="Low complexity" evidence="1">
    <location>
        <begin position="265"/>
        <end position="281"/>
    </location>
</feature>
<dbReference type="InterPro" id="IPR057566">
    <property type="entry name" value="TPR_TTI1_N"/>
</dbReference>
<dbReference type="InterPro" id="IPR052587">
    <property type="entry name" value="TELO2-interacting_protein_1"/>
</dbReference>
<feature type="region of interest" description="Disordered" evidence="1">
    <location>
        <begin position="821"/>
        <end position="865"/>
    </location>
</feature>
<dbReference type="InterPro" id="IPR057567">
    <property type="entry name" value="TPR_TTI1_C"/>
</dbReference>
<keyword evidence="2" id="KW-0472">Membrane</keyword>
<evidence type="ECO:0000313" key="5">
    <source>
        <dbReference type="EMBL" id="PSR76730.1"/>
    </source>
</evidence>
<dbReference type="GO" id="GO:0005737">
    <property type="term" value="C:cytoplasm"/>
    <property type="evidence" value="ECO:0007669"/>
    <property type="project" value="TreeGrafter"/>
</dbReference>
<evidence type="ECO:0000313" key="6">
    <source>
        <dbReference type="Proteomes" id="UP000186601"/>
    </source>
</evidence>
<feature type="domain" description="TTI1 N-terminal TPR" evidence="3">
    <location>
        <begin position="6"/>
        <end position="121"/>
    </location>
</feature>
<dbReference type="STRING" id="98765.A0A2R6NUV1"/>
<keyword evidence="6" id="KW-1185">Reference proteome</keyword>
<keyword evidence="2" id="KW-0812">Transmembrane</keyword>
<evidence type="ECO:0000259" key="3">
    <source>
        <dbReference type="Pfam" id="PF24173"/>
    </source>
</evidence>
<dbReference type="EMBL" id="MLYV02000837">
    <property type="protein sequence ID" value="PSR76730.1"/>
    <property type="molecule type" value="Genomic_DNA"/>
</dbReference>
<name>A0A2R6NUV1_9APHY</name>
<dbReference type="InterPro" id="IPR049362">
    <property type="entry name" value="TTI1_rpt"/>
</dbReference>
<feature type="domain" description="TTI1 C-terminal TPR" evidence="4">
    <location>
        <begin position="775"/>
        <end position="1058"/>
    </location>
</feature>
<keyword evidence="2" id="KW-1133">Transmembrane helix</keyword>